<evidence type="ECO:0000259" key="2">
    <source>
        <dbReference type="SMART" id="SM00539"/>
    </source>
</evidence>
<evidence type="ECO:0000313" key="3">
    <source>
        <dbReference type="EMBL" id="CAI8027853.1"/>
    </source>
</evidence>
<keyword evidence="1" id="KW-1015">Disulfide bond</keyword>
<dbReference type="InterPro" id="IPR003886">
    <property type="entry name" value="NIDO_dom"/>
</dbReference>
<evidence type="ECO:0000256" key="1">
    <source>
        <dbReference type="ARBA" id="ARBA00023157"/>
    </source>
</evidence>
<keyword evidence="4" id="KW-1185">Reference proteome</keyword>
<dbReference type="Proteomes" id="UP001174909">
    <property type="component" value="Unassembled WGS sequence"/>
</dbReference>
<dbReference type="EMBL" id="CASHTH010002302">
    <property type="protein sequence ID" value="CAI8027853.1"/>
    <property type="molecule type" value="Genomic_DNA"/>
</dbReference>
<gene>
    <name evidence="3" type="ORF">GBAR_LOCUS15862</name>
</gene>
<dbReference type="Pfam" id="PF06119">
    <property type="entry name" value="NIDO"/>
    <property type="match status" value="1"/>
</dbReference>
<comment type="caution">
    <text evidence="3">The sequence shown here is derived from an EMBL/GenBank/DDBJ whole genome shotgun (WGS) entry which is preliminary data.</text>
</comment>
<name>A0AA35SD96_GEOBA</name>
<evidence type="ECO:0000313" key="4">
    <source>
        <dbReference type="Proteomes" id="UP001174909"/>
    </source>
</evidence>
<proteinExistence type="predicted"/>
<dbReference type="PANTHER" id="PTHR13802">
    <property type="entry name" value="MUCIN 4-RELATED"/>
    <property type="match status" value="1"/>
</dbReference>
<dbReference type="GO" id="GO:0007160">
    <property type="term" value="P:cell-matrix adhesion"/>
    <property type="evidence" value="ECO:0007669"/>
    <property type="project" value="InterPro"/>
</dbReference>
<feature type="domain" description="NIDO" evidence="2">
    <location>
        <begin position="1"/>
        <end position="151"/>
    </location>
</feature>
<accession>A0AA35SD96</accession>
<reference evidence="3" key="1">
    <citation type="submission" date="2023-03" db="EMBL/GenBank/DDBJ databases">
        <authorList>
            <person name="Steffen K."/>
            <person name="Cardenas P."/>
        </authorList>
    </citation>
    <scope>NUCLEOTIDE SEQUENCE</scope>
</reference>
<dbReference type="AlphaFoldDB" id="A0AA35SD96"/>
<dbReference type="PANTHER" id="PTHR13802:SF52">
    <property type="entry name" value="MUCIN-4"/>
    <property type="match status" value="1"/>
</dbReference>
<dbReference type="SMART" id="SM00539">
    <property type="entry name" value="NIDO"/>
    <property type="match status" value="1"/>
</dbReference>
<protein>
    <submittedName>
        <fullName evidence="3">Mucin-4</fullName>
    </submittedName>
</protein>
<sequence length="219" mass="24281">MALVILTTKSTHEVLQSTLFSQVDSVINEQADTNFNGRWMLVSTWDSVPPLGDTSIVSIVLFIATLLASILFELQTNTFQGVLVTDYSRSFAVFTYNCGDLDFSNGATIGFSSGDGLFANHPAIQRGSALSIACLNQPVTPWVNVVYELTREGLVCSTCTCPDGYFYSYITEECIPLDSVYQYEPTILEGCDPDRNAEYRTHIEAEIEALLNEYFENSQ</sequence>
<dbReference type="InterPro" id="IPR051495">
    <property type="entry name" value="Epithelial_Barrier/Signaling"/>
</dbReference>
<organism evidence="3 4">
    <name type="scientific">Geodia barretti</name>
    <name type="common">Barrett's horny sponge</name>
    <dbReference type="NCBI Taxonomy" id="519541"/>
    <lineage>
        <taxon>Eukaryota</taxon>
        <taxon>Metazoa</taxon>
        <taxon>Porifera</taxon>
        <taxon>Demospongiae</taxon>
        <taxon>Heteroscleromorpha</taxon>
        <taxon>Tetractinellida</taxon>
        <taxon>Astrophorina</taxon>
        <taxon>Geodiidae</taxon>
        <taxon>Geodia</taxon>
    </lineage>
</organism>